<dbReference type="Proteomes" id="UP000537890">
    <property type="component" value="Unassembled WGS sequence"/>
</dbReference>
<sequence length="50" mass="5547">MTVDDVDFKDWQIAAEKGVNSFSRESGGPGADAKYLMIRREKNPGDLPAY</sequence>
<comment type="caution">
    <text evidence="1">The sequence shown here is derived from an EMBL/GenBank/DDBJ whole genome shotgun (WGS) entry which is preliminary data.</text>
</comment>
<evidence type="ECO:0000313" key="1">
    <source>
        <dbReference type="EMBL" id="NYT47270.1"/>
    </source>
</evidence>
<evidence type="ECO:0000313" key="2">
    <source>
        <dbReference type="Proteomes" id="UP000537890"/>
    </source>
</evidence>
<organism evidence="1 2">
    <name type="scientific">Candidatus Methanofishera endochildressiae</name>
    <dbReference type="NCBI Taxonomy" id="2738884"/>
    <lineage>
        <taxon>Bacteria</taxon>
        <taxon>Pseudomonadati</taxon>
        <taxon>Pseudomonadota</taxon>
        <taxon>Gammaproteobacteria</taxon>
        <taxon>Candidatus Methanofishera</taxon>
    </lineage>
</organism>
<protein>
    <submittedName>
        <fullName evidence="1">Uncharacterized protein</fullName>
    </submittedName>
</protein>
<proteinExistence type="predicted"/>
<reference evidence="1 2" key="1">
    <citation type="submission" date="2020-05" db="EMBL/GenBank/DDBJ databases">
        <title>Horizontal transmission and recombination maintain forever young bacterial symbiont genomes.</title>
        <authorList>
            <person name="Russell S.L."/>
            <person name="Pepper-Tunick E."/>
            <person name="Svedberg J."/>
            <person name="Byrne A."/>
            <person name="Ruelas Castillo J."/>
            <person name="Vollmers C."/>
            <person name="Beinart R.A."/>
            <person name="Corbett-Detig R."/>
        </authorList>
    </citation>
    <scope>NUCLEOTIDE SEQUENCE [LARGE SCALE GENOMIC DNA]</scope>
    <source>
        <strain evidence="1">4727-3</strain>
    </source>
</reference>
<dbReference type="AlphaFoldDB" id="A0A7Z0MPR5"/>
<name>A0A7Z0MPR5_9GAMM</name>
<gene>
    <name evidence="1" type="ORF">H0A75_06510</name>
</gene>
<accession>A0A7Z0MPR5</accession>
<dbReference type="EMBL" id="JACCHS010000113">
    <property type="protein sequence ID" value="NYT47270.1"/>
    <property type="molecule type" value="Genomic_DNA"/>
</dbReference>